<accession>A0ABS9BDU6</accession>
<organism evidence="2 3">
    <name type="scientific">Flavihumibacter fluminis</name>
    <dbReference type="NCBI Taxonomy" id="2909236"/>
    <lineage>
        <taxon>Bacteria</taxon>
        <taxon>Pseudomonadati</taxon>
        <taxon>Bacteroidota</taxon>
        <taxon>Chitinophagia</taxon>
        <taxon>Chitinophagales</taxon>
        <taxon>Chitinophagaceae</taxon>
        <taxon>Flavihumibacter</taxon>
    </lineage>
</organism>
<name>A0ABS9BDU6_9BACT</name>
<dbReference type="InterPro" id="IPR009081">
    <property type="entry name" value="PP-bd_ACP"/>
</dbReference>
<evidence type="ECO:0000259" key="1">
    <source>
        <dbReference type="PROSITE" id="PS50075"/>
    </source>
</evidence>
<proteinExistence type="predicted"/>
<sequence length="150" mass="17445">MGLDSVELLMDIEDYFEITISDSEAEKIYTVQQMVDTVANLLNIKDETADLRDVILERVNYALIKLEITSDPINPSDFISSYLSPENKESWDAFVSELQIKVPKPETIKENRTKFLNKLIKAVHWIPLYDWRLITVKQFIDAICVMRSMQ</sequence>
<keyword evidence="3" id="KW-1185">Reference proteome</keyword>
<dbReference type="EMBL" id="JAKEVY010000001">
    <property type="protein sequence ID" value="MCF1713269.1"/>
    <property type="molecule type" value="Genomic_DNA"/>
</dbReference>
<gene>
    <name evidence="2" type="ORF">L0U88_01345</name>
</gene>
<comment type="caution">
    <text evidence="2">The sequence shown here is derived from an EMBL/GenBank/DDBJ whole genome shotgun (WGS) entry which is preliminary data.</text>
</comment>
<dbReference type="SUPFAM" id="SSF47336">
    <property type="entry name" value="ACP-like"/>
    <property type="match status" value="1"/>
</dbReference>
<dbReference type="InterPro" id="IPR036736">
    <property type="entry name" value="ACP-like_sf"/>
</dbReference>
<protein>
    <recommendedName>
        <fullName evidence="1">Carrier domain-containing protein</fullName>
    </recommendedName>
</protein>
<dbReference type="Gene3D" id="1.10.1200.10">
    <property type="entry name" value="ACP-like"/>
    <property type="match status" value="1"/>
</dbReference>
<evidence type="ECO:0000313" key="3">
    <source>
        <dbReference type="Proteomes" id="UP001200145"/>
    </source>
</evidence>
<dbReference type="Proteomes" id="UP001200145">
    <property type="component" value="Unassembled WGS sequence"/>
</dbReference>
<dbReference type="RefSeq" id="WP_234863783.1">
    <property type="nucleotide sequence ID" value="NZ_JAKEVY010000001.1"/>
</dbReference>
<reference evidence="2 3" key="1">
    <citation type="submission" date="2022-01" db="EMBL/GenBank/DDBJ databases">
        <title>Flavihumibacter sp. nov., isolated from sediment of a river.</title>
        <authorList>
            <person name="Liu H."/>
        </authorList>
    </citation>
    <scope>NUCLEOTIDE SEQUENCE [LARGE SCALE GENOMIC DNA]</scope>
    <source>
        <strain evidence="2 3">RY-1</strain>
    </source>
</reference>
<evidence type="ECO:0000313" key="2">
    <source>
        <dbReference type="EMBL" id="MCF1713269.1"/>
    </source>
</evidence>
<feature type="domain" description="Carrier" evidence="1">
    <location>
        <begin position="1"/>
        <end position="42"/>
    </location>
</feature>
<dbReference type="PROSITE" id="PS50075">
    <property type="entry name" value="CARRIER"/>
    <property type="match status" value="1"/>
</dbReference>